<proteinExistence type="predicted"/>
<feature type="modified residue" description="4-aspartylphosphate" evidence="2">
    <location>
        <position position="73"/>
    </location>
</feature>
<dbReference type="PANTHER" id="PTHR43547:SF2">
    <property type="entry name" value="HYBRID SIGNAL TRANSDUCTION HISTIDINE KINASE C"/>
    <property type="match status" value="1"/>
</dbReference>
<dbReference type="GO" id="GO:0000155">
    <property type="term" value="F:phosphorelay sensor kinase activity"/>
    <property type="evidence" value="ECO:0007669"/>
    <property type="project" value="TreeGrafter"/>
</dbReference>
<evidence type="ECO:0000313" key="7">
    <source>
        <dbReference type="Proteomes" id="UP000237350"/>
    </source>
</evidence>
<dbReference type="SMART" id="SM00387">
    <property type="entry name" value="HATPase_c"/>
    <property type="match status" value="1"/>
</dbReference>
<evidence type="ECO:0000256" key="3">
    <source>
        <dbReference type="SAM" id="Coils"/>
    </source>
</evidence>
<dbReference type="GO" id="GO:0003677">
    <property type="term" value="F:DNA binding"/>
    <property type="evidence" value="ECO:0007669"/>
    <property type="project" value="UniProtKB-KW"/>
</dbReference>
<accession>A0A2S4JI51</accession>
<dbReference type="PANTHER" id="PTHR43547">
    <property type="entry name" value="TWO-COMPONENT HISTIDINE KINASE"/>
    <property type="match status" value="1"/>
</dbReference>
<dbReference type="Gene3D" id="3.30.565.10">
    <property type="entry name" value="Histidine kinase-like ATPase, C-terminal domain"/>
    <property type="match status" value="1"/>
</dbReference>
<dbReference type="InterPro" id="IPR011006">
    <property type="entry name" value="CheY-like_superfamily"/>
</dbReference>
<evidence type="ECO:0000313" key="6">
    <source>
        <dbReference type="EMBL" id="POQ99181.1"/>
    </source>
</evidence>
<dbReference type="InterPro" id="IPR003594">
    <property type="entry name" value="HATPase_dom"/>
</dbReference>
<keyword evidence="6" id="KW-0238">DNA-binding</keyword>
<dbReference type="Pfam" id="PF00072">
    <property type="entry name" value="Response_reg"/>
    <property type="match status" value="1"/>
</dbReference>
<keyword evidence="3" id="KW-0175">Coiled coil</keyword>
<keyword evidence="1 2" id="KW-0597">Phosphoprotein</keyword>
<dbReference type="SUPFAM" id="SSF52172">
    <property type="entry name" value="CheY-like"/>
    <property type="match status" value="1"/>
</dbReference>
<dbReference type="OrthoDB" id="340661at2"/>
<organism evidence="6 7">
    <name type="scientific">Alkalispirochaeta sphaeroplastigenens</name>
    <dbReference type="NCBI Taxonomy" id="1187066"/>
    <lineage>
        <taxon>Bacteria</taxon>
        <taxon>Pseudomonadati</taxon>
        <taxon>Spirochaetota</taxon>
        <taxon>Spirochaetia</taxon>
        <taxon>Spirochaetales</taxon>
        <taxon>Spirochaetaceae</taxon>
        <taxon>Alkalispirochaeta</taxon>
    </lineage>
</organism>
<dbReference type="Pfam" id="PF02518">
    <property type="entry name" value="HATPase_c"/>
    <property type="match status" value="1"/>
</dbReference>
<feature type="domain" description="Histidine kinase" evidence="4">
    <location>
        <begin position="296"/>
        <end position="439"/>
    </location>
</feature>
<dbReference type="InterPro" id="IPR005467">
    <property type="entry name" value="His_kinase_dom"/>
</dbReference>
<sequence length="439" mass="49463">MGLDTAAPKEHVAPGGPEKTTMSRILVVDDDRSSLLLIETVLKKAGYEATAHLSPASALDAFCLDHFDLILSDYYMPEMNGDKFLEEVRSRDQEIPFVFLTGNTDLELAVDLVKQGADDHITKPIIPEDLLFRVGKNLKEKEQQRLIRQVEQERKLLELENKQLANWRQLYAAKDITQTEQMVGLLSRTVNQAGGFMWLDLLESVVTPTDDGRGVILGSELYTMILTAARAQRDIFQYITFIGELDKLELDLHRLPAQAVTEELFRYCRELFPQLTADPERSLAEVPPRTDIPGTVTLDREKIQDILRELLINALKYSPEGSRVVLEMGLATSPETGQQILEIILQNDSKKTTTRDKSGQPVVGIPYDYSELVFDIFYTIEAFPVRSDQEKWGDGTGLYVARKLAKRHGGWIAAGNGIDYTADPPRSFVRLTLRLPLSE</sequence>
<dbReference type="SUPFAM" id="SSF55874">
    <property type="entry name" value="ATPase domain of HSP90 chaperone/DNA topoisomerase II/histidine kinase"/>
    <property type="match status" value="1"/>
</dbReference>
<dbReference type="InterPro" id="IPR001789">
    <property type="entry name" value="Sig_transdc_resp-reg_receiver"/>
</dbReference>
<dbReference type="InterPro" id="IPR036890">
    <property type="entry name" value="HATPase_C_sf"/>
</dbReference>
<reference evidence="7" key="1">
    <citation type="submission" date="2015-12" db="EMBL/GenBank/DDBJ databases">
        <authorList>
            <person name="Lodha T.D."/>
            <person name="Chintalapati S."/>
            <person name="Chintalapati V.R."/>
            <person name="Sravanthi T."/>
        </authorList>
    </citation>
    <scope>NUCLEOTIDE SEQUENCE [LARGE SCALE GENOMIC DNA]</scope>
    <source>
        <strain evidence="7">JC133</strain>
    </source>
</reference>
<dbReference type="PROSITE" id="PS50109">
    <property type="entry name" value="HIS_KIN"/>
    <property type="match status" value="1"/>
</dbReference>
<gene>
    <name evidence="6" type="ORF">AU468_10530</name>
</gene>
<dbReference type="SMART" id="SM00448">
    <property type="entry name" value="REC"/>
    <property type="match status" value="1"/>
</dbReference>
<dbReference type="AlphaFoldDB" id="A0A2S4JI51"/>
<dbReference type="EMBL" id="LPWH01000110">
    <property type="protein sequence ID" value="POQ99181.1"/>
    <property type="molecule type" value="Genomic_DNA"/>
</dbReference>
<name>A0A2S4JI51_9SPIO</name>
<dbReference type="PROSITE" id="PS50110">
    <property type="entry name" value="RESPONSE_REGULATORY"/>
    <property type="match status" value="1"/>
</dbReference>
<keyword evidence="7" id="KW-1185">Reference proteome</keyword>
<evidence type="ECO:0000259" key="5">
    <source>
        <dbReference type="PROSITE" id="PS50110"/>
    </source>
</evidence>
<dbReference type="Gene3D" id="3.40.50.2300">
    <property type="match status" value="1"/>
</dbReference>
<evidence type="ECO:0000256" key="1">
    <source>
        <dbReference type="ARBA" id="ARBA00022553"/>
    </source>
</evidence>
<dbReference type="Proteomes" id="UP000237350">
    <property type="component" value="Unassembled WGS sequence"/>
</dbReference>
<feature type="coiled-coil region" evidence="3">
    <location>
        <begin position="140"/>
        <end position="170"/>
    </location>
</feature>
<dbReference type="CDD" id="cd00156">
    <property type="entry name" value="REC"/>
    <property type="match status" value="1"/>
</dbReference>
<evidence type="ECO:0000259" key="4">
    <source>
        <dbReference type="PROSITE" id="PS50109"/>
    </source>
</evidence>
<comment type="caution">
    <text evidence="6">The sequence shown here is derived from an EMBL/GenBank/DDBJ whole genome shotgun (WGS) entry which is preliminary data.</text>
</comment>
<protein>
    <submittedName>
        <fullName evidence="6">DNA-binding protein</fullName>
    </submittedName>
</protein>
<evidence type="ECO:0000256" key="2">
    <source>
        <dbReference type="PROSITE-ProRule" id="PRU00169"/>
    </source>
</evidence>
<feature type="domain" description="Response regulatory" evidence="5">
    <location>
        <begin position="24"/>
        <end position="138"/>
    </location>
</feature>